<name>A0A016W1W9_9BILA</name>
<dbReference type="EMBL" id="JARK01001338">
    <property type="protein sequence ID" value="EYC33546.1"/>
    <property type="molecule type" value="Genomic_DNA"/>
</dbReference>
<feature type="region of interest" description="Disordered" evidence="1">
    <location>
        <begin position="228"/>
        <end position="258"/>
    </location>
</feature>
<evidence type="ECO:0000256" key="1">
    <source>
        <dbReference type="SAM" id="MobiDB-lite"/>
    </source>
</evidence>
<feature type="region of interest" description="Disordered" evidence="1">
    <location>
        <begin position="1"/>
        <end position="145"/>
    </location>
</feature>
<accession>A0A016W1W9</accession>
<feature type="region of interest" description="Disordered" evidence="1">
    <location>
        <begin position="553"/>
        <end position="575"/>
    </location>
</feature>
<feature type="compositionally biased region" description="Low complexity" evidence="1">
    <location>
        <begin position="30"/>
        <end position="43"/>
    </location>
</feature>
<dbReference type="STRING" id="53326.A0A016W1W9"/>
<protein>
    <submittedName>
        <fullName evidence="2">Uncharacterized protein</fullName>
    </submittedName>
</protein>
<sequence length="800" mass="90191">MRSSFNSFTSSAKTSGVYCSPQLTRSGSTSVAPSSRYESSSSPPDKDSASLSRDYSPRDPVASTSRFSRKIPEDRKISESKPSSRVTRNDETNSLLERYGVRKFSITESPTQSFLKQRRQQQSDSDGGFNSTRRKSDGGALEAAVGGDGFSAFRAHERKETPKQVSREIQDITQNEYINRLLAAHNRVDDLLRSRGLSAEDESKYLRAWEEIPIIREERYRRLRTISNSSDSGLSTDEDSDRSNSENPRQKQSTCDEEFSKQEPLDVCTAVVSTPSSSLQSTLFCQGSSSSSTKASFSFGRKPSFRPVSTSIVSKLHRNELADFACAPPAYALQTTSHALKREQQSCMVRKTIAIARKSQDVKASFTTLGPTMLSAAVTKNGSENVRYRKEVPQRKRLPSKRAVTTEEGKPIRIIEQQRTVLASLKRKPNSSIPATAEISIQHCSFYQVSTRTKESSPEKNVRMNLRLTERAPNKCAAVIALPTSTRSQFACLTITSRKKEAIRRSNTMQAATGQKLIGKLDRSITVEVPKEVKQHRKVNRLVIPEFFLQSHLDTNEDEKRPANPAEKEPETAKDKLTIEHRKSASLKRSNAIRRRSPPNKNIVRNILGENRCSQSSNQSTFPSLFKGGKTQLDMSTHFRQSVLVPPITSLNLPGSLDRTATSRGAPSPYESKIAELSKTDRVLVEQFRRTQSIPRPKALLRRASSPPQPQELLLTVVDKLPVPEQAQFVRFPTPERQPPQTHRHSPPPCLKRVYRSVKQFSKRDQLLECPSLKKVDHAVKKKMKIRRPKRWTPHWRRKW</sequence>
<proteinExistence type="predicted"/>
<gene>
    <name evidence="2" type="primary">Acey_s0002.g851</name>
    <name evidence="2" type="ORF">Y032_0002g851</name>
</gene>
<feature type="compositionally biased region" description="Polar residues" evidence="1">
    <location>
        <begin position="1"/>
        <end position="14"/>
    </location>
</feature>
<feature type="compositionally biased region" description="Basic and acidic residues" evidence="1">
    <location>
        <begin position="70"/>
        <end position="79"/>
    </location>
</feature>
<feature type="compositionally biased region" description="Polar residues" evidence="1">
    <location>
        <begin position="106"/>
        <end position="131"/>
    </location>
</feature>
<dbReference type="AlphaFoldDB" id="A0A016W1W9"/>
<comment type="caution">
    <text evidence="2">The sequence shown here is derived from an EMBL/GenBank/DDBJ whole genome shotgun (WGS) entry which is preliminary data.</text>
</comment>
<evidence type="ECO:0000313" key="3">
    <source>
        <dbReference type="Proteomes" id="UP000024635"/>
    </source>
</evidence>
<organism evidence="2 3">
    <name type="scientific">Ancylostoma ceylanicum</name>
    <dbReference type="NCBI Taxonomy" id="53326"/>
    <lineage>
        <taxon>Eukaryota</taxon>
        <taxon>Metazoa</taxon>
        <taxon>Ecdysozoa</taxon>
        <taxon>Nematoda</taxon>
        <taxon>Chromadorea</taxon>
        <taxon>Rhabditida</taxon>
        <taxon>Rhabditina</taxon>
        <taxon>Rhabditomorpha</taxon>
        <taxon>Strongyloidea</taxon>
        <taxon>Ancylostomatidae</taxon>
        <taxon>Ancylostomatinae</taxon>
        <taxon>Ancylostoma</taxon>
    </lineage>
</organism>
<feature type="region of interest" description="Disordered" evidence="1">
    <location>
        <begin position="582"/>
        <end position="601"/>
    </location>
</feature>
<reference evidence="3" key="1">
    <citation type="journal article" date="2015" name="Nat. Genet.">
        <title>The genome and transcriptome of the zoonotic hookworm Ancylostoma ceylanicum identify infection-specific gene families.</title>
        <authorList>
            <person name="Schwarz E.M."/>
            <person name="Hu Y."/>
            <person name="Antoshechkin I."/>
            <person name="Miller M.M."/>
            <person name="Sternberg P.W."/>
            <person name="Aroian R.V."/>
        </authorList>
    </citation>
    <scope>NUCLEOTIDE SEQUENCE</scope>
    <source>
        <strain evidence="3">HY135</strain>
    </source>
</reference>
<dbReference type="Proteomes" id="UP000024635">
    <property type="component" value="Unassembled WGS sequence"/>
</dbReference>
<evidence type="ECO:0000313" key="2">
    <source>
        <dbReference type="EMBL" id="EYC33546.1"/>
    </source>
</evidence>
<dbReference type="OrthoDB" id="330499at2759"/>
<keyword evidence="3" id="KW-1185">Reference proteome</keyword>
<feature type="compositionally biased region" description="Basic and acidic residues" evidence="1">
    <location>
        <begin position="554"/>
        <end position="575"/>
    </location>
</feature>